<protein>
    <submittedName>
        <fullName evidence="1">Uncharacterized protein</fullName>
    </submittedName>
</protein>
<dbReference type="AlphaFoldDB" id="A0AAD6VIY6"/>
<name>A0AAD6VIY6_9AGAR</name>
<evidence type="ECO:0000313" key="1">
    <source>
        <dbReference type="EMBL" id="KAJ7214417.1"/>
    </source>
</evidence>
<keyword evidence="2" id="KW-1185">Reference proteome</keyword>
<accession>A0AAD6VIY6</accession>
<comment type="caution">
    <text evidence="1">The sequence shown here is derived from an EMBL/GenBank/DDBJ whole genome shotgun (WGS) entry which is preliminary data.</text>
</comment>
<proteinExistence type="predicted"/>
<evidence type="ECO:0000313" key="2">
    <source>
        <dbReference type="Proteomes" id="UP001219525"/>
    </source>
</evidence>
<sequence>MTSDAYGVAARCNASSRESGVRGCLMELNNEAVDERGLGQCDHAAFRISDDGDTEAELHVSEVGDGPLRTELRLETCVRGAEHVVDMDHHEIHDVTDDPNYFVQFVRSHVTHPKIYENFPYRIFGQHYLKVLRLASVLHLVSGEFGIQESCLDIDLLKVPPARRSNVQDRSEGFEAGSWRCGLLVIASVLLPTTEGAVPHFVPNNLGTAAASSGRDISVGAGHFRGTAPWRRRRHRLGGTSVSGWDILEGQCLGGIVGAGHQCWGGTFWGDTAWRHRLGGTSVLGRDILEGQRLGGGGGIGDTAWRHRLGGTSVSGWDILEGQCLSGIVGAGHQCWGGTFWGDTAWRHRLGGTSVLGRDILEGQRLGGGGGIVWAGHQYWGGTF</sequence>
<reference evidence="1" key="1">
    <citation type="submission" date="2023-03" db="EMBL/GenBank/DDBJ databases">
        <title>Massive genome expansion in bonnet fungi (Mycena s.s.) driven by repeated elements and novel gene families across ecological guilds.</title>
        <authorList>
            <consortium name="Lawrence Berkeley National Laboratory"/>
            <person name="Harder C.B."/>
            <person name="Miyauchi S."/>
            <person name="Viragh M."/>
            <person name="Kuo A."/>
            <person name="Thoen E."/>
            <person name="Andreopoulos B."/>
            <person name="Lu D."/>
            <person name="Skrede I."/>
            <person name="Drula E."/>
            <person name="Henrissat B."/>
            <person name="Morin E."/>
            <person name="Kohler A."/>
            <person name="Barry K."/>
            <person name="LaButti K."/>
            <person name="Morin E."/>
            <person name="Salamov A."/>
            <person name="Lipzen A."/>
            <person name="Mereny Z."/>
            <person name="Hegedus B."/>
            <person name="Baldrian P."/>
            <person name="Stursova M."/>
            <person name="Weitz H."/>
            <person name="Taylor A."/>
            <person name="Grigoriev I.V."/>
            <person name="Nagy L.G."/>
            <person name="Martin F."/>
            <person name="Kauserud H."/>
        </authorList>
    </citation>
    <scope>NUCLEOTIDE SEQUENCE</scope>
    <source>
        <strain evidence="1">9144</strain>
    </source>
</reference>
<gene>
    <name evidence="1" type="ORF">GGX14DRAFT_392444</name>
</gene>
<dbReference type="Proteomes" id="UP001219525">
    <property type="component" value="Unassembled WGS sequence"/>
</dbReference>
<dbReference type="EMBL" id="JARJCW010000019">
    <property type="protein sequence ID" value="KAJ7214417.1"/>
    <property type="molecule type" value="Genomic_DNA"/>
</dbReference>
<organism evidence="1 2">
    <name type="scientific">Mycena pura</name>
    <dbReference type="NCBI Taxonomy" id="153505"/>
    <lineage>
        <taxon>Eukaryota</taxon>
        <taxon>Fungi</taxon>
        <taxon>Dikarya</taxon>
        <taxon>Basidiomycota</taxon>
        <taxon>Agaricomycotina</taxon>
        <taxon>Agaricomycetes</taxon>
        <taxon>Agaricomycetidae</taxon>
        <taxon>Agaricales</taxon>
        <taxon>Marasmiineae</taxon>
        <taxon>Mycenaceae</taxon>
        <taxon>Mycena</taxon>
    </lineage>
</organism>